<gene>
    <name evidence="2" type="ORF">NDU88_003737</name>
</gene>
<feature type="region of interest" description="Disordered" evidence="1">
    <location>
        <begin position="1"/>
        <end position="134"/>
    </location>
</feature>
<name>A0AAV7PE07_PLEWA</name>
<keyword evidence="3" id="KW-1185">Reference proteome</keyword>
<protein>
    <submittedName>
        <fullName evidence="2">Uncharacterized protein</fullName>
    </submittedName>
</protein>
<feature type="compositionally biased region" description="Basic residues" evidence="1">
    <location>
        <begin position="91"/>
        <end position="107"/>
    </location>
</feature>
<evidence type="ECO:0000313" key="2">
    <source>
        <dbReference type="EMBL" id="KAJ1125305.1"/>
    </source>
</evidence>
<evidence type="ECO:0000313" key="3">
    <source>
        <dbReference type="Proteomes" id="UP001066276"/>
    </source>
</evidence>
<sequence>MTAWKEKAREKDKKKERSREGQGKKENKRKGKGKERKEKKKEKGQRKKEIKKIAVQTDETRPRNTCARTRNPEPETSDRIRKTPGDAVEHRRSRSRRLQRCARHNIRTVRPDPRGVPRQTGSRSTRHGNWPLGL</sequence>
<dbReference type="Proteomes" id="UP001066276">
    <property type="component" value="Chromosome 7"/>
</dbReference>
<feature type="compositionally biased region" description="Basic residues" evidence="1">
    <location>
        <begin position="26"/>
        <end position="50"/>
    </location>
</feature>
<dbReference type="AlphaFoldDB" id="A0AAV7PE07"/>
<feature type="compositionally biased region" description="Basic and acidic residues" evidence="1">
    <location>
        <begin position="70"/>
        <end position="90"/>
    </location>
</feature>
<reference evidence="2" key="1">
    <citation type="journal article" date="2022" name="bioRxiv">
        <title>Sequencing and chromosome-scale assembly of the giantPleurodeles waltlgenome.</title>
        <authorList>
            <person name="Brown T."/>
            <person name="Elewa A."/>
            <person name="Iarovenko S."/>
            <person name="Subramanian E."/>
            <person name="Araus A.J."/>
            <person name="Petzold A."/>
            <person name="Susuki M."/>
            <person name="Suzuki K.-i.T."/>
            <person name="Hayashi T."/>
            <person name="Toyoda A."/>
            <person name="Oliveira C."/>
            <person name="Osipova E."/>
            <person name="Leigh N.D."/>
            <person name="Simon A."/>
            <person name="Yun M.H."/>
        </authorList>
    </citation>
    <scope>NUCLEOTIDE SEQUENCE</scope>
    <source>
        <strain evidence="2">20211129_DDA</strain>
        <tissue evidence="2">Liver</tissue>
    </source>
</reference>
<dbReference type="EMBL" id="JANPWB010000011">
    <property type="protein sequence ID" value="KAJ1125305.1"/>
    <property type="molecule type" value="Genomic_DNA"/>
</dbReference>
<comment type="caution">
    <text evidence="2">The sequence shown here is derived from an EMBL/GenBank/DDBJ whole genome shotgun (WGS) entry which is preliminary data.</text>
</comment>
<accession>A0AAV7PE07</accession>
<feature type="compositionally biased region" description="Basic and acidic residues" evidence="1">
    <location>
        <begin position="1"/>
        <end position="25"/>
    </location>
</feature>
<proteinExistence type="predicted"/>
<evidence type="ECO:0000256" key="1">
    <source>
        <dbReference type="SAM" id="MobiDB-lite"/>
    </source>
</evidence>
<organism evidence="2 3">
    <name type="scientific">Pleurodeles waltl</name>
    <name type="common">Iberian ribbed newt</name>
    <dbReference type="NCBI Taxonomy" id="8319"/>
    <lineage>
        <taxon>Eukaryota</taxon>
        <taxon>Metazoa</taxon>
        <taxon>Chordata</taxon>
        <taxon>Craniata</taxon>
        <taxon>Vertebrata</taxon>
        <taxon>Euteleostomi</taxon>
        <taxon>Amphibia</taxon>
        <taxon>Batrachia</taxon>
        <taxon>Caudata</taxon>
        <taxon>Salamandroidea</taxon>
        <taxon>Salamandridae</taxon>
        <taxon>Pleurodelinae</taxon>
        <taxon>Pleurodeles</taxon>
    </lineage>
</organism>